<proteinExistence type="predicted"/>
<accession>A0A8X6XX69</accession>
<sequence>MNTSKNSIFRENQKPSKAELKNATYCLQVVPAFWKTDKEEVCVLSMEIQSKQKRKQQTNIDGIDIDFQVVEERIRTWKRIDTG</sequence>
<dbReference type="EMBL" id="BMAV01013756">
    <property type="protein sequence ID" value="GFY61658.1"/>
    <property type="molecule type" value="Genomic_DNA"/>
</dbReference>
<keyword evidence="2" id="KW-1185">Reference proteome</keyword>
<comment type="caution">
    <text evidence="1">The sequence shown here is derived from an EMBL/GenBank/DDBJ whole genome shotgun (WGS) entry which is preliminary data.</text>
</comment>
<name>A0A8X6XX69_9ARAC</name>
<dbReference type="Proteomes" id="UP000886998">
    <property type="component" value="Unassembled WGS sequence"/>
</dbReference>
<dbReference type="AlphaFoldDB" id="A0A8X6XX69"/>
<gene>
    <name evidence="1" type="ORF">TNIN_230611</name>
</gene>
<organism evidence="1 2">
    <name type="scientific">Trichonephila inaurata madagascariensis</name>
    <dbReference type="NCBI Taxonomy" id="2747483"/>
    <lineage>
        <taxon>Eukaryota</taxon>
        <taxon>Metazoa</taxon>
        <taxon>Ecdysozoa</taxon>
        <taxon>Arthropoda</taxon>
        <taxon>Chelicerata</taxon>
        <taxon>Arachnida</taxon>
        <taxon>Araneae</taxon>
        <taxon>Araneomorphae</taxon>
        <taxon>Entelegynae</taxon>
        <taxon>Araneoidea</taxon>
        <taxon>Nephilidae</taxon>
        <taxon>Trichonephila</taxon>
        <taxon>Trichonephila inaurata</taxon>
    </lineage>
</organism>
<reference evidence="1" key="1">
    <citation type="submission" date="2020-08" db="EMBL/GenBank/DDBJ databases">
        <title>Multicomponent nature underlies the extraordinary mechanical properties of spider dragline silk.</title>
        <authorList>
            <person name="Kono N."/>
            <person name="Nakamura H."/>
            <person name="Mori M."/>
            <person name="Yoshida Y."/>
            <person name="Ohtoshi R."/>
            <person name="Malay A.D."/>
            <person name="Moran D.A.P."/>
            <person name="Tomita M."/>
            <person name="Numata K."/>
            <person name="Arakawa K."/>
        </authorList>
    </citation>
    <scope>NUCLEOTIDE SEQUENCE</scope>
</reference>
<protein>
    <submittedName>
        <fullName evidence="1">Uncharacterized protein</fullName>
    </submittedName>
</protein>
<evidence type="ECO:0000313" key="1">
    <source>
        <dbReference type="EMBL" id="GFY61658.1"/>
    </source>
</evidence>
<evidence type="ECO:0000313" key="2">
    <source>
        <dbReference type="Proteomes" id="UP000886998"/>
    </source>
</evidence>